<dbReference type="EMBL" id="AMQM01000098">
    <property type="status" value="NOT_ANNOTATED_CDS"/>
    <property type="molecule type" value="Genomic_DNA"/>
</dbReference>
<evidence type="ECO:0000256" key="3">
    <source>
        <dbReference type="ARBA" id="ARBA00023002"/>
    </source>
</evidence>
<evidence type="ECO:0000256" key="4">
    <source>
        <dbReference type="PIRSR" id="PIRSR000097-1"/>
    </source>
</evidence>
<dbReference type="PIRSF" id="PIRSF000097">
    <property type="entry name" value="AKR"/>
    <property type="match status" value="1"/>
</dbReference>
<keyword evidence="2" id="KW-0521">NADP</keyword>
<dbReference type="GO" id="GO:0016616">
    <property type="term" value="F:oxidoreductase activity, acting on the CH-OH group of donors, NAD or NADP as acceptor"/>
    <property type="evidence" value="ECO:0007669"/>
    <property type="project" value="UniProtKB-ARBA"/>
</dbReference>
<reference evidence="10" key="1">
    <citation type="submission" date="2012-12" db="EMBL/GenBank/DDBJ databases">
        <authorList>
            <person name="Hellsten U."/>
            <person name="Grimwood J."/>
            <person name="Chapman J.A."/>
            <person name="Shapiro H."/>
            <person name="Aerts A."/>
            <person name="Otillar R.P."/>
            <person name="Terry A.Y."/>
            <person name="Boore J.L."/>
            <person name="Simakov O."/>
            <person name="Marletaz F."/>
            <person name="Cho S.-J."/>
            <person name="Edsinger-Gonzales E."/>
            <person name="Havlak P."/>
            <person name="Kuo D.-H."/>
            <person name="Larsson T."/>
            <person name="Lv J."/>
            <person name="Arendt D."/>
            <person name="Savage R."/>
            <person name="Osoegawa K."/>
            <person name="de Jong P."/>
            <person name="Lindberg D.R."/>
            <person name="Seaver E.C."/>
            <person name="Weisblat D.A."/>
            <person name="Putnam N.H."/>
            <person name="Grigoriev I.V."/>
            <person name="Rokhsar D.S."/>
        </authorList>
    </citation>
    <scope>NUCLEOTIDE SEQUENCE</scope>
</reference>
<dbReference type="FunFam" id="3.20.20.100:FF:000002">
    <property type="entry name" value="2,5-diketo-D-gluconic acid reductase A"/>
    <property type="match status" value="1"/>
</dbReference>
<dbReference type="PRINTS" id="PR00069">
    <property type="entry name" value="ALDKETRDTASE"/>
</dbReference>
<dbReference type="InParanoid" id="T1FXE2"/>
<dbReference type="InterPro" id="IPR018170">
    <property type="entry name" value="Aldo/ket_reductase_CS"/>
</dbReference>
<feature type="domain" description="NADP-dependent oxidoreductase" evidence="7">
    <location>
        <begin position="18"/>
        <end position="277"/>
    </location>
</feature>
<dbReference type="InterPro" id="IPR036812">
    <property type="entry name" value="NAD(P)_OxRdtase_dom_sf"/>
</dbReference>
<dbReference type="InterPro" id="IPR023210">
    <property type="entry name" value="NADP_OxRdtase_dom"/>
</dbReference>
<dbReference type="AlphaFoldDB" id="T1FXE2"/>
<dbReference type="SUPFAM" id="SSF51430">
    <property type="entry name" value="NAD(P)-linked oxidoreductase"/>
    <property type="match status" value="1"/>
</dbReference>
<dbReference type="EnsemblMetazoa" id="HelroT63316">
    <property type="protein sequence ID" value="HelroP63316"/>
    <property type="gene ID" value="HelroG63316"/>
</dbReference>
<dbReference type="Proteomes" id="UP000015101">
    <property type="component" value="Unassembled WGS sequence"/>
</dbReference>
<sequence length="290" mass="33417">MKCFDQVLLNSGFTMPMISLGTFKLKGDDVFQIIDAALNYGYRSFDTAQVYKNEESIGNALKILLPKYNLNRKDIFLITKLGPKNHGNVRCRVFYLQSLRNLQTDYLDLFLIHWPAVQGCKPSDEINIKLRNESWQEMEKLVIEGKINSVGVSNYTMRHLEELYKYCKIEPSVLQIEYHPHLVQSKLLQFCQKNNLHLQAYSSLGSQGNNLLLSNNLVRQIALKHAVTNAQVLLKWAAQQNIGVIPKSTNLEHLAENLKIFHFQLTEKDIDDLNSLDKSCHYCWNPECVI</sequence>
<dbReference type="OMA" id="RHQRMNF"/>
<dbReference type="OrthoDB" id="416253at2759"/>
<dbReference type="GeneID" id="20213490"/>
<dbReference type="PANTHER" id="PTHR43827">
    <property type="entry name" value="2,5-DIKETO-D-GLUCONIC ACID REDUCTASE"/>
    <property type="match status" value="1"/>
</dbReference>
<keyword evidence="10" id="KW-1185">Reference proteome</keyword>
<accession>T1FXE2</accession>
<dbReference type="CTD" id="20213490"/>
<name>T1FXE2_HELRO</name>
<evidence type="ECO:0000313" key="9">
    <source>
        <dbReference type="EnsemblMetazoa" id="HelroP63316"/>
    </source>
</evidence>
<reference evidence="9" key="3">
    <citation type="submission" date="2015-06" db="UniProtKB">
        <authorList>
            <consortium name="EnsemblMetazoa"/>
        </authorList>
    </citation>
    <scope>IDENTIFICATION</scope>
</reference>
<dbReference type="EMBL" id="KB095811">
    <property type="protein sequence ID" value="ESO12199.1"/>
    <property type="molecule type" value="Genomic_DNA"/>
</dbReference>
<dbReference type="HOGENOM" id="CLU_023205_0_1_1"/>
<dbReference type="PROSITE" id="PS00798">
    <property type="entry name" value="ALDOKETO_REDUCTASE_1"/>
    <property type="match status" value="1"/>
</dbReference>
<evidence type="ECO:0000256" key="5">
    <source>
        <dbReference type="PIRSR" id="PIRSR000097-2"/>
    </source>
</evidence>
<feature type="active site" description="Proton donor" evidence="4">
    <location>
        <position position="51"/>
    </location>
</feature>
<feature type="site" description="Lowers pKa of active site Tyr" evidence="6">
    <location>
        <position position="80"/>
    </location>
</feature>
<evidence type="ECO:0000256" key="6">
    <source>
        <dbReference type="PIRSR" id="PIRSR000097-3"/>
    </source>
</evidence>
<feature type="binding site" evidence="5">
    <location>
        <position position="113"/>
    </location>
    <ligand>
        <name>substrate</name>
    </ligand>
</feature>
<keyword evidence="3" id="KW-0560">Oxidoreductase</keyword>
<evidence type="ECO:0000256" key="1">
    <source>
        <dbReference type="ARBA" id="ARBA00007905"/>
    </source>
</evidence>
<evidence type="ECO:0000256" key="2">
    <source>
        <dbReference type="ARBA" id="ARBA00022857"/>
    </source>
</evidence>
<dbReference type="STRING" id="6412.T1FXE2"/>
<dbReference type="PANTHER" id="PTHR43827:SF3">
    <property type="entry name" value="NADP-DEPENDENT OXIDOREDUCTASE DOMAIN-CONTAINING PROTEIN"/>
    <property type="match status" value="1"/>
</dbReference>
<reference evidence="8 10" key="2">
    <citation type="journal article" date="2013" name="Nature">
        <title>Insights into bilaterian evolution from three spiralian genomes.</title>
        <authorList>
            <person name="Simakov O."/>
            <person name="Marletaz F."/>
            <person name="Cho S.J."/>
            <person name="Edsinger-Gonzales E."/>
            <person name="Havlak P."/>
            <person name="Hellsten U."/>
            <person name="Kuo D.H."/>
            <person name="Larsson T."/>
            <person name="Lv J."/>
            <person name="Arendt D."/>
            <person name="Savage R."/>
            <person name="Osoegawa K."/>
            <person name="de Jong P."/>
            <person name="Grimwood J."/>
            <person name="Chapman J.A."/>
            <person name="Shapiro H."/>
            <person name="Aerts A."/>
            <person name="Otillar R.P."/>
            <person name="Terry A.Y."/>
            <person name="Boore J.L."/>
            <person name="Grigoriev I.V."/>
            <person name="Lindberg D.R."/>
            <person name="Seaver E.C."/>
            <person name="Weisblat D.A."/>
            <person name="Putnam N.H."/>
            <person name="Rokhsar D.S."/>
        </authorList>
    </citation>
    <scope>NUCLEOTIDE SEQUENCE</scope>
</reference>
<dbReference type="CDD" id="cd19136">
    <property type="entry name" value="AKR_DrGR-like"/>
    <property type="match status" value="1"/>
</dbReference>
<proteinExistence type="inferred from homology"/>
<dbReference type="Pfam" id="PF00248">
    <property type="entry name" value="Aldo_ket_red"/>
    <property type="match status" value="1"/>
</dbReference>
<evidence type="ECO:0000313" key="10">
    <source>
        <dbReference type="Proteomes" id="UP000015101"/>
    </source>
</evidence>
<dbReference type="RefSeq" id="XP_009008919.1">
    <property type="nucleotide sequence ID" value="XM_009010671.1"/>
</dbReference>
<organism evidence="9 10">
    <name type="scientific">Helobdella robusta</name>
    <name type="common">Californian leech</name>
    <dbReference type="NCBI Taxonomy" id="6412"/>
    <lineage>
        <taxon>Eukaryota</taxon>
        <taxon>Metazoa</taxon>
        <taxon>Spiralia</taxon>
        <taxon>Lophotrochozoa</taxon>
        <taxon>Annelida</taxon>
        <taxon>Clitellata</taxon>
        <taxon>Hirudinea</taxon>
        <taxon>Rhynchobdellida</taxon>
        <taxon>Glossiphoniidae</taxon>
        <taxon>Helobdella</taxon>
    </lineage>
</organism>
<dbReference type="KEGG" id="hro:HELRODRAFT_63316"/>
<dbReference type="eggNOG" id="KOG1577">
    <property type="taxonomic scope" value="Eukaryota"/>
</dbReference>
<protein>
    <recommendedName>
        <fullName evidence="7">NADP-dependent oxidoreductase domain-containing protein</fullName>
    </recommendedName>
</protein>
<dbReference type="Gene3D" id="3.20.20.100">
    <property type="entry name" value="NADP-dependent oxidoreductase domain"/>
    <property type="match status" value="1"/>
</dbReference>
<gene>
    <name evidence="9" type="primary">20213490</name>
    <name evidence="8" type="ORF">HELRODRAFT_63316</name>
</gene>
<dbReference type="InterPro" id="IPR020471">
    <property type="entry name" value="AKR"/>
</dbReference>
<evidence type="ECO:0000313" key="8">
    <source>
        <dbReference type="EMBL" id="ESO12199.1"/>
    </source>
</evidence>
<comment type="similarity">
    <text evidence="1">Belongs to the aldo/keto reductase family.</text>
</comment>
<evidence type="ECO:0000259" key="7">
    <source>
        <dbReference type="Pfam" id="PF00248"/>
    </source>
</evidence>